<evidence type="ECO:0000256" key="2">
    <source>
        <dbReference type="ARBA" id="ARBA00023002"/>
    </source>
</evidence>
<evidence type="ECO:0000256" key="1">
    <source>
        <dbReference type="ARBA" id="ARBA00006056"/>
    </source>
</evidence>
<keyword evidence="4" id="KW-1185">Reference proteome</keyword>
<evidence type="ECO:0000313" key="4">
    <source>
        <dbReference type="Proteomes" id="UP001221597"/>
    </source>
</evidence>
<dbReference type="InterPro" id="IPR043144">
    <property type="entry name" value="Mal/L-sulf/L-lact_DH-like_ah"/>
</dbReference>
<reference evidence="3 4" key="1">
    <citation type="submission" date="2023-04" db="EMBL/GenBank/DDBJ databases">
        <title>Genome sequence of Halobacillus naozhouensis KACC 21980.</title>
        <authorList>
            <person name="Kim S."/>
            <person name="Heo J."/>
            <person name="Kwon S.-W."/>
        </authorList>
    </citation>
    <scope>NUCLEOTIDE SEQUENCE [LARGE SCALE GENOMIC DNA]</scope>
    <source>
        <strain evidence="3 4">KCTC 13234</strain>
    </source>
</reference>
<gene>
    <name evidence="3" type="ORF">P9989_04440</name>
</gene>
<keyword evidence="2" id="KW-0560">Oxidoreductase</keyword>
<dbReference type="Proteomes" id="UP001221597">
    <property type="component" value="Chromosome"/>
</dbReference>
<dbReference type="SUPFAM" id="SSF89733">
    <property type="entry name" value="L-sulfolactate dehydrogenase-like"/>
    <property type="match status" value="1"/>
</dbReference>
<accession>A0ABY8IZJ5</accession>
<dbReference type="Gene3D" id="3.30.1370.60">
    <property type="entry name" value="Hypothetical oxidoreductase yiak, domain 2"/>
    <property type="match status" value="1"/>
</dbReference>
<dbReference type="InterPro" id="IPR036111">
    <property type="entry name" value="Mal/L-sulfo/L-lacto_DH-like_sf"/>
</dbReference>
<dbReference type="Gene3D" id="1.10.1530.10">
    <property type="match status" value="1"/>
</dbReference>
<name>A0ABY8IZJ5_9BACI</name>
<dbReference type="Pfam" id="PF02615">
    <property type="entry name" value="Ldh_2"/>
    <property type="match status" value="1"/>
</dbReference>
<dbReference type="RefSeq" id="WP_283077611.1">
    <property type="nucleotide sequence ID" value="NZ_CP121671.1"/>
</dbReference>
<organism evidence="3 4">
    <name type="scientific">Halobacillus naozhouensis</name>
    <dbReference type="NCBI Taxonomy" id="554880"/>
    <lineage>
        <taxon>Bacteria</taxon>
        <taxon>Bacillati</taxon>
        <taxon>Bacillota</taxon>
        <taxon>Bacilli</taxon>
        <taxon>Bacillales</taxon>
        <taxon>Bacillaceae</taxon>
        <taxon>Halobacillus</taxon>
    </lineage>
</organism>
<dbReference type="EMBL" id="CP121671">
    <property type="protein sequence ID" value="WFT75645.1"/>
    <property type="molecule type" value="Genomic_DNA"/>
</dbReference>
<dbReference type="InterPro" id="IPR043143">
    <property type="entry name" value="Mal/L-sulf/L-lact_DH-like_NADP"/>
</dbReference>
<protein>
    <submittedName>
        <fullName evidence="3">Ldh family oxidoreductase</fullName>
    </submittedName>
</protein>
<comment type="similarity">
    <text evidence="1">Belongs to the LDH2/MDH2 oxidoreductase family.</text>
</comment>
<evidence type="ECO:0000313" key="3">
    <source>
        <dbReference type="EMBL" id="WFT75645.1"/>
    </source>
</evidence>
<dbReference type="InterPro" id="IPR003767">
    <property type="entry name" value="Malate/L-lactate_DH-like"/>
</dbReference>
<proteinExistence type="inferred from homology"/>
<dbReference type="PANTHER" id="PTHR11091">
    <property type="entry name" value="OXIDOREDUCTASE-RELATED"/>
    <property type="match status" value="1"/>
</dbReference>
<sequence>MSDYQEERIPKENLELFIEKIFSEAGLDETQARTIARHLVFANLRGVDSHGVNRVDIYTKRLDRSLVKKEFRSELVRESPVSALIDAHNSSGIPAASYGIELAIKKAKSSGVGIVGVHHSNHCGMLTDYVKTAVDNDCIAIATTNAPSNMPPWGGKGRFFGTNPFSYGIPAGNESNIIFDMATSKVARGKIILAQKNNQEIPLGWALSSEGVPTQDPIEALDGVVLPVGEHKGYGIAFLVETLSALFTGAAFGPYIGDLYKQLDHSQNVGQFFLVMRADLFQSLDVFKERIDQMIREIRGVPLMEGAEKIYLPGEVEMETMKEREENGIPLSREIIDELIEVAERYSVEPELIQSFRINI</sequence>
<dbReference type="PANTHER" id="PTHR11091:SF0">
    <property type="entry name" value="MALATE DEHYDROGENASE"/>
    <property type="match status" value="1"/>
</dbReference>